<dbReference type="InterPro" id="IPR004274">
    <property type="entry name" value="FCP1_dom"/>
</dbReference>
<evidence type="ECO:0000259" key="3">
    <source>
        <dbReference type="PROSITE" id="PS50969"/>
    </source>
</evidence>
<dbReference type="GO" id="GO:0015031">
    <property type="term" value="P:protein transport"/>
    <property type="evidence" value="ECO:0007669"/>
    <property type="project" value="UniProtKB-KW"/>
</dbReference>
<name>A0A9N9UV11_9HYPO</name>
<sequence>MSDHYPTSPTHGSEINVVERTIAKEPVTAPSVNPSEVPQTEVVMASKKKEPTAKGIKRKKKSKVTTNGKTTQNADSLPWSRSKKEERDPVKTPSQASGGVPDPTADYLAQAAGPPSTLAQPRRILVVLDLNGTLLYRPSKRRPFHFVARPHARKFMEYCLDNFQLAIWSSARPQNVHKMVEKLLTPEDVARCVVVWSREHFGLSTEDYDSRVQVYKRLTRLWTDPAVVASHPDAAGGSCWDQSNTVLVDDSLEKGRSEPHNLLAIPEFTGLENESAEVLPQVHDFLNALCWQSDVSRYIRQTSFQLDEHYKLVQ</sequence>
<feature type="region of interest" description="Disordered" evidence="2">
    <location>
        <begin position="23"/>
        <end position="115"/>
    </location>
</feature>
<feature type="compositionally biased region" description="Polar residues" evidence="2">
    <location>
        <begin position="64"/>
        <end position="75"/>
    </location>
</feature>
<reference evidence="5" key="1">
    <citation type="submission" date="2019-06" db="EMBL/GenBank/DDBJ databases">
        <authorList>
            <person name="Broberg M."/>
        </authorList>
    </citation>
    <scope>NUCLEOTIDE SEQUENCE [LARGE SCALE GENOMIC DNA]</scope>
</reference>
<dbReference type="Proteomes" id="UP000754883">
    <property type="component" value="Unassembled WGS sequence"/>
</dbReference>
<organism evidence="4 5">
    <name type="scientific">Clonostachys byssicola</name>
    <dbReference type="NCBI Taxonomy" id="160290"/>
    <lineage>
        <taxon>Eukaryota</taxon>
        <taxon>Fungi</taxon>
        <taxon>Dikarya</taxon>
        <taxon>Ascomycota</taxon>
        <taxon>Pezizomycotina</taxon>
        <taxon>Sordariomycetes</taxon>
        <taxon>Hypocreomycetidae</taxon>
        <taxon>Hypocreales</taxon>
        <taxon>Bionectriaceae</taxon>
        <taxon>Clonostachys</taxon>
    </lineage>
</organism>
<dbReference type="SUPFAM" id="SSF56784">
    <property type="entry name" value="HAD-like"/>
    <property type="match status" value="1"/>
</dbReference>
<dbReference type="AlphaFoldDB" id="A0A9N9UV11"/>
<evidence type="ECO:0000256" key="1">
    <source>
        <dbReference type="RuleBase" id="RU365079"/>
    </source>
</evidence>
<dbReference type="GO" id="GO:0005744">
    <property type="term" value="C:TIM23 mitochondrial import inner membrane translocase complex"/>
    <property type="evidence" value="ECO:0007669"/>
    <property type="project" value="UniProtKB-UniRule"/>
</dbReference>
<comment type="subunit">
    <text evidence="1">Component of the TIM23 complex.</text>
</comment>
<dbReference type="PROSITE" id="PS50969">
    <property type="entry name" value="FCP1"/>
    <property type="match status" value="1"/>
</dbReference>
<keyword evidence="1" id="KW-0653">Protein transport</keyword>
<dbReference type="InterPro" id="IPR036412">
    <property type="entry name" value="HAD-like_sf"/>
</dbReference>
<evidence type="ECO:0000256" key="2">
    <source>
        <dbReference type="SAM" id="MobiDB-lite"/>
    </source>
</evidence>
<dbReference type="InterPro" id="IPR023214">
    <property type="entry name" value="HAD_sf"/>
</dbReference>
<protein>
    <recommendedName>
        <fullName evidence="1">Mitochondrial import inner membrane translocase subunit TIM50</fullName>
    </recommendedName>
</protein>
<dbReference type="PANTHER" id="PTHR12210">
    <property type="entry name" value="DULLARD PROTEIN PHOSPHATASE"/>
    <property type="match status" value="1"/>
</dbReference>
<comment type="subcellular location">
    <subcellularLocation>
        <location evidence="1">Mitochondrion inner membrane</location>
        <topology evidence="1">Single-pass membrane protein</topology>
    </subcellularLocation>
</comment>
<keyword evidence="1" id="KW-0811">Translocation</keyword>
<dbReference type="InterPro" id="IPR050365">
    <property type="entry name" value="TIM50"/>
</dbReference>
<comment type="function">
    <text evidence="1">Essential component of the TIM23 complex, a complex that mediates the translocation of transit peptide-containing proteins across the mitochondrial inner membrane.</text>
</comment>
<dbReference type="EMBL" id="CABFNO020001553">
    <property type="protein sequence ID" value="CAG9999875.1"/>
    <property type="molecule type" value="Genomic_DNA"/>
</dbReference>
<comment type="similarity">
    <text evidence="1">Belongs to the TIM50 family.</text>
</comment>
<dbReference type="SMART" id="SM00577">
    <property type="entry name" value="CPDc"/>
    <property type="match status" value="1"/>
</dbReference>
<proteinExistence type="inferred from homology"/>
<gene>
    <name evidence="4" type="ORF">CBYS24578_00002775</name>
</gene>
<dbReference type="Pfam" id="PF03031">
    <property type="entry name" value="NIF"/>
    <property type="match status" value="1"/>
</dbReference>
<keyword evidence="1" id="KW-0496">Mitochondrion</keyword>
<keyword evidence="5" id="KW-1185">Reference proteome</keyword>
<evidence type="ECO:0000313" key="4">
    <source>
        <dbReference type="EMBL" id="CAG9999875.1"/>
    </source>
</evidence>
<accession>A0A9N9UV11</accession>
<dbReference type="OrthoDB" id="1711508at2759"/>
<feature type="domain" description="FCP1 homology" evidence="3">
    <location>
        <begin position="119"/>
        <end position="289"/>
    </location>
</feature>
<keyword evidence="1" id="KW-0809">Transit peptide</keyword>
<dbReference type="Gene3D" id="3.40.50.1000">
    <property type="entry name" value="HAD superfamily/HAD-like"/>
    <property type="match status" value="1"/>
</dbReference>
<comment type="caution">
    <text evidence="4">The sequence shown here is derived from an EMBL/GenBank/DDBJ whole genome shotgun (WGS) entry which is preliminary data.</text>
</comment>
<reference evidence="4 5" key="2">
    <citation type="submission" date="2021-10" db="EMBL/GenBank/DDBJ databases">
        <authorList>
            <person name="Piombo E."/>
        </authorList>
    </citation>
    <scope>NUCLEOTIDE SEQUENCE [LARGE SCALE GENOMIC DNA]</scope>
</reference>
<keyword evidence="1" id="KW-0813">Transport</keyword>
<evidence type="ECO:0000313" key="5">
    <source>
        <dbReference type="Proteomes" id="UP000754883"/>
    </source>
</evidence>